<proteinExistence type="predicted"/>
<feature type="transmembrane region" description="Helical" evidence="1">
    <location>
        <begin position="25"/>
        <end position="44"/>
    </location>
</feature>
<dbReference type="EMBL" id="KQ434770">
    <property type="protein sequence ID" value="KZC03810.1"/>
    <property type="molecule type" value="Genomic_DNA"/>
</dbReference>
<keyword evidence="1" id="KW-0472">Membrane</keyword>
<evidence type="ECO:0000313" key="2">
    <source>
        <dbReference type="EMBL" id="KZC03810.1"/>
    </source>
</evidence>
<protein>
    <submittedName>
        <fullName evidence="2">Uncharacterized protein</fullName>
    </submittedName>
</protein>
<evidence type="ECO:0000256" key="1">
    <source>
        <dbReference type="SAM" id="Phobius"/>
    </source>
</evidence>
<name>A0A154NY56_DUFNO</name>
<accession>A0A154NY56</accession>
<keyword evidence="3" id="KW-1185">Reference proteome</keyword>
<evidence type="ECO:0000313" key="3">
    <source>
        <dbReference type="Proteomes" id="UP000076502"/>
    </source>
</evidence>
<sequence length="111" mass="11845">MCVREASAAKERLCNALAAACCRPYGGGTFISAVVIGGGVYALCTSRLRIYQPRFAASTVAMRDTSAGIALSGTSRCYPRPPSRQEFLNSSAMDSRAVRFGTVTPVLREFV</sequence>
<organism evidence="2 3">
    <name type="scientific">Dufourea novaeangliae</name>
    <name type="common">Sweat bee</name>
    <dbReference type="NCBI Taxonomy" id="178035"/>
    <lineage>
        <taxon>Eukaryota</taxon>
        <taxon>Metazoa</taxon>
        <taxon>Ecdysozoa</taxon>
        <taxon>Arthropoda</taxon>
        <taxon>Hexapoda</taxon>
        <taxon>Insecta</taxon>
        <taxon>Pterygota</taxon>
        <taxon>Neoptera</taxon>
        <taxon>Endopterygota</taxon>
        <taxon>Hymenoptera</taxon>
        <taxon>Apocrita</taxon>
        <taxon>Aculeata</taxon>
        <taxon>Apoidea</taxon>
        <taxon>Anthophila</taxon>
        <taxon>Halictidae</taxon>
        <taxon>Rophitinae</taxon>
        <taxon>Dufourea</taxon>
    </lineage>
</organism>
<reference evidence="2 3" key="1">
    <citation type="submission" date="2015-07" db="EMBL/GenBank/DDBJ databases">
        <title>The genome of Dufourea novaeangliae.</title>
        <authorList>
            <person name="Pan H."/>
            <person name="Kapheim K."/>
        </authorList>
    </citation>
    <scope>NUCLEOTIDE SEQUENCE [LARGE SCALE GENOMIC DNA]</scope>
    <source>
        <strain evidence="2">0120121106</strain>
        <tissue evidence="2">Whole body</tissue>
    </source>
</reference>
<dbReference type="Proteomes" id="UP000076502">
    <property type="component" value="Unassembled WGS sequence"/>
</dbReference>
<gene>
    <name evidence="2" type="ORF">WN55_07899</name>
</gene>
<keyword evidence="1" id="KW-1133">Transmembrane helix</keyword>
<dbReference type="AlphaFoldDB" id="A0A154NY56"/>
<keyword evidence="1" id="KW-0812">Transmembrane</keyword>